<dbReference type="InterPro" id="IPR009061">
    <property type="entry name" value="DNA-bd_dom_put_sf"/>
</dbReference>
<dbReference type="InterPro" id="IPR010093">
    <property type="entry name" value="SinI_DNA-bd"/>
</dbReference>
<gene>
    <name evidence="2" type="ORF">A7U43_25930</name>
</gene>
<name>A0A172UTA7_9MYCO</name>
<organism evidence="2 3">
    <name type="scientific">Mycobacterium adipatum</name>
    <dbReference type="NCBI Taxonomy" id="1682113"/>
    <lineage>
        <taxon>Bacteria</taxon>
        <taxon>Bacillati</taxon>
        <taxon>Actinomycetota</taxon>
        <taxon>Actinomycetes</taxon>
        <taxon>Mycobacteriales</taxon>
        <taxon>Mycobacteriaceae</taxon>
        <taxon>Mycobacterium</taxon>
    </lineage>
</organism>
<dbReference type="InterPro" id="IPR041657">
    <property type="entry name" value="HTH_17"/>
</dbReference>
<dbReference type="Pfam" id="PF12728">
    <property type="entry name" value="HTH_17"/>
    <property type="match status" value="1"/>
</dbReference>
<accession>A0A172UTA7</accession>
<dbReference type="Proteomes" id="UP000077143">
    <property type="component" value="Chromosome"/>
</dbReference>
<dbReference type="GO" id="GO:0003677">
    <property type="term" value="F:DNA binding"/>
    <property type="evidence" value="ECO:0007669"/>
    <property type="project" value="InterPro"/>
</dbReference>
<dbReference type="NCBIfam" id="TIGR01764">
    <property type="entry name" value="excise"/>
    <property type="match status" value="1"/>
</dbReference>
<protein>
    <recommendedName>
        <fullName evidence="1">Helix-turn-helix domain-containing protein</fullName>
    </recommendedName>
</protein>
<reference evidence="2 3" key="1">
    <citation type="submission" date="2016-05" db="EMBL/GenBank/DDBJ databases">
        <title>Complete genome sequence of a phthalic acid esters degrading Mycobacterium sp. YC-RL4.</title>
        <authorList>
            <person name="Ren L."/>
            <person name="Fan S."/>
            <person name="Ruth N."/>
            <person name="Jia Y."/>
            <person name="Wang J."/>
            <person name="Qiao C."/>
        </authorList>
    </citation>
    <scope>NUCLEOTIDE SEQUENCE [LARGE SCALE GENOMIC DNA]</scope>
    <source>
        <strain evidence="2 3">YC-RL4</strain>
    </source>
</reference>
<keyword evidence="3" id="KW-1185">Reference proteome</keyword>
<evidence type="ECO:0000259" key="1">
    <source>
        <dbReference type="Pfam" id="PF12728"/>
    </source>
</evidence>
<evidence type="ECO:0000313" key="2">
    <source>
        <dbReference type="EMBL" id="ANE82235.1"/>
    </source>
</evidence>
<dbReference type="KEGG" id="madi:A7U43_25930"/>
<feature type="domain" description="Helix-turn-helix" evidence="1">
    <location>
        <begin position="72"/>
        <end position="120"/>
    </location>
</feature>
<dbReference type="STRING" id="1682113.A7U43_25930"/>
<dbReference type="SUPFAM" id="SSF46955">
    <property type="entry name" value="Putative DNA-binding domain"/>
    <property type="match status" value="1"/>
</dbReference>
<proteinExistence type="predicted"/>
<dbReference type="EMBL" id="CP015596">
    <property type="protein sequence ID" value="ANE82235.1"/>
    <property type="molecule type" value="Genomic_DNA"/>
</dbReference>
<dbReference type="RefSeq" id="WP_068000762.1">
    <property type="nucleotide sequence ID" value="NZ_CP015596.1"/>
</dbReference>
<dbReference type="AlphaFoldDB" id="A0A172UTA7"/>
<sequence>MTATTEHTVFPADTGRGLAALLAALKTAMPLAIETADGRSFPLTSELRDVLLHAAHALVAGQAVTLEPQRVVLSTQEAADLLGVSRPTLVKLLEAGEIPYAQPGRHRRVQLTDLLDYQQRIRHERRVTLDTMSAEAATDDAYGRLGEFGEAR</sequence>
<evidence type="ECO:0000313" key="3">
    <source>
        <dbReference type="Proteomes" id="UP000077143"/>
    </source>
</evidence>